<sequence>MAELLPRIQAITTYATGQSYARVSLAR</sequence>
<accession>A0ABR2V039</accession>
<evidence type="ECO:0000313" key="1">
    <source>
        <dbReference type="EMBL" id="KAK9420303.1"/>
    </source>
</evidence>
<protein>
    <submittedName>
        <fullName evidence="1">Uncharacterized protein</fullName>
    </submittedName>
</protein>
<dbReference type="Proteomes" id="UP001408356">
    <property type="component" value="Unassembled WGS sequence"/>
</dbReference>
<dbReference type="EMBL" id="JARVKF010000246">
    <property type="protein sequence ID" value="KAK9420303.1"/>
    <property type="molecule type" value="Genomic_DNA"/>
</dbReference>
<comment type="caution">
    <text evidence="1">The sequence shown here is derived from an EMBL/GenBank/DDBJ whole genome shotgun (WGS) entry which is preliminary data.</text>
</comment>
<gene>
    <name evidence="1" type="ORF">SUNI508_06572</name>
</gene>
<keyword evidence="2" id="KW-1185">Reference proteome</keyword>
<name>A0ABR2V039_9PEZI</name>
<proteinExistence type="predicted"/>
<reference evidence="1 2" key="1">
    <citation type="journal article" date="2024" name="J. Plant Pathol.">
        <title>Sequence and assembly of the genome of Seiridium unicorne, isolate CBS 538.82, causal agent of cypress canker disease.</title>
        <authorList>
            <person name="Scali E."/>
            <person name="Rocca G.D."/>
            <person name="Danti R."/>
            <person name="Garbelotto M."/>
            <person name="Barberini S."/>
            <person name="Baroncelli R."/>
            <person name="Emiliani G."/>
        </authorList>
    </citation>
    <scope>NUCLEOTIDE SEQUENCE [LARGE SCALE GENOMIC DNA]</scope>
    <source>
        <strain evidence="1 2">BM-138-508</strain>
    </source>
</reference>
<evidence type="ECO:0000313" key="2">
    <source>
        <dbReference type="Proteomes" id="UP001408356"/>
    </source>
</evidence>
<organism evidence="1 2">
    <name type="scientific">Seiridium unicorne</name>
    <dbReference type="NCBI Taxonomy" id="138068"/>
    <lineage>
        <taxon>Eukaryota</taxon>
        <taxon>Fungi</taxon>
        <taxon>Dikarya</taxon>
        <taxon>Ascomycota</taxon>
        <taxon>Pezizomycotina</taxon>
        <taxon>Sordariomycetes</taxon>
        <taxon>Xylariomycetidae</taxon>
        <taxon>Amphisphaeriales</taxon>
        <taxon>Sporocadaceae</taxon>
        <taxon>Seiridium</taxon>
    </lineage>
</organism>